<reference evidence="4" key="1">
    <citation type="submission" date="2020-03" db="EMBL/GenBank/DDBJ databases">
        <title>A mixture of massive structural variations and highly conserved coding sequences in Ustilaginoidea virens genome.</title>
        <authorList>
            <person name="Zhang K."/>
            <person name="Zhao Z."/>
            <person name="Zhang Z."/>
            <person name="Li Y."/>
            <person name="Hsiang T."/>
            <person name="Sun W."/>
        </authorList>
    </citation>
    <scope>NUCLEOTIDE SEQUENCE</scope>
    <source>
        <strain evidence="4">UV-8b</strain>
    </source>
</reference>
<protein>
    <recommendedName>
        <fullName evidence="6">Extragenic suppressor of kinetochore protein 1</fullName>
    </recommendedName>
</protein>
<organism evidence="4 5">
    <name type="scientific">Ustilaginoidea virens</name>
    <name type="common">Rice false smut fungus</name>
    <name type="synonym">Villosiclava virens</name>
    <dbReference type="NCBI Taxonomy" id="1159556"/>
    <lineage>
        <taxon>Eukaryota</taxon>
        <taxon>Fungi</taxon>
        <taxon>Dikarya</taxon>
        <taxon>Ascomycota</taxon>
        <taxon>Pezizomycotina</taxon>
        <taxon>Sordariomycetes</taxon>
        <taxon>Hypocreomycetidae</taxon>
        <taxon>Hypocreales</taxon>
        <taxon>Clavicipitaceae</taxon>
        <taxon>Ustilaginoidea</taxon>
    </lineage>
</organism>
<keyword evidence="2" id="KW-0131">Cell cycle</keyword>
<name>A0A8E5HJ89_USTVR</name>
<feature type="compositionally biased region" description="Low complexity" evidence="3">
    <location>
        <begin position="963"/>
        <end position="976"/>
    </location>
</feature>
<dbReference type="GeneID" id="66061347"/>
<evidence type="ECO:0000313" key="5">
    <source>
        <dbReference type="Proteomes" id="UP000027002"/>
    </source>
</evidence>
<dbReference type="PANTHER" id="PTHR12634">
    <property type="entry name" value="SIT4 YEAST -ASSOCIATING PROTEIN-RELATED"/>
    <property type="match status" value="1"/>
</dbReference>
<dbReference type="OrthoDB" id="295029at2759"/>
<dbReference type="KEGG" id="uvi:66061347"/>
<dbReference type="RefSeq" id="XP_042994001.1">
    <property type="nucleotide sequence ID" value="XM_043138067.1"/>
</dbReference>
<feature type="region of interest" description="Disordered" evidence="3">
    <location>
        <begin position="1159"/>
        <end position="1181"/>
    </location>
</feature>
<dbReference type="GO" id="GO:0005634">
    <property type="term" value="C:nucleus"/>
    <property type="evidence" value="ECO:0007669"/>
    <property type="project" value="TreeGrafter"/>
</dbReference>
<dbReference type="Pfam" id="PF04499">
    <property type="entry name" value="SAPS"/>
    <property type="match status" value="1"/>
</dbReference>
<feature type="region of interest" description="Disordered" evidence="3">
    <location>
        <begin position="93"/>
        <end position="112"/>
    </location>
</feature>
<evidence type="ECO:0000313" key="4">
    <source>
        <dbReference type="EMBL" id="QUC16328.1"/>
    </source>
</evidence>
<dbReference type="AlphaFoldDB" id="A0A8E5HJ89"/>
<feature type="compositionally biased region" description="Polar residues" evidence="3">
    <location>
        <begin position="936"/>
        <end position="946"/>
    </location>
</feature>
<feature type="compositionally biased region" description="Low complexity" evidence="3">
    <location>
        <begin position="1033"/>
        <end position="1044"/>
    </location>
</feature>
<evidence type="ECO:0008006" key="6">
    <source>
        <dbReference type="Google" id="ProtNLM"/>
    </source>
</evidence>
<feature type="region of interest" description="Disordered" evidence="3">
    <location>
        <begin position="607"/>
        <end position="689"/>
    </location>
</feature>
<gene>
    <name evidence="4" type="ORF">UV8b_00569</name>
</gene>
<keyword evidence="5" id="KW-1185">Reference proteome</keyword>
<sequence>MFWRFGGYANISTIDTILDKPDFTLEELLDETDLIQELKQHNSKLIEYLREDKILERLLEYVVASKLEVFATPDDAADEEAKGKSRLLPFSRPRASSRATDLTNNDEEEQEKRRNRYALVAAEVLSSDTWSIYEALTENRQLVRKFWQFLDRPAPLDPLQASYFTKVNESLFEKKTDDMMELFRTIPSVVPQLLNHVECPMIMDLLLKIIALDRNEGGQGIVEWLYSKDIIPTLLSCLDPKHSWVMQTAAGDFIKAIITISANASQNEQQCIGPNELTRQLVSQPCVEQLIGYMLRGGNPLTVGVGIVIEVIRKNNSDYDPDVGSEANPVPSSRDPIYLGTLLRLFADNVPNFMTLIMDGPSRKHDLESTFGEKLEPLGFDRFKTCELMAELLHCSNMGLLNEVGSEQLIASRDAERHRLRIQGKLGPRRDENPSTEDLTMRMPHGTHDEARRLEVINPADDDGFEEVEPSKEMSEDTSHEFVKAEDDIAAGPPSSFLDKDEDDFVDEPLSSPRLSVGVDKMNEQQFEDPDLIVAPLSPSKIKCVETFETENSTTPHNTATAILADLDSAAKEIDEHLNPREHASSLSIPPVTGAEAKVPASVLDPNELRNDSQHAGLSPHPEDTPAPLFSASSAASPAAEQSAEKNEAEGTANAPGISSTERETASKDFTDREEIPVAHEQPQTIVSPGPVVGDYLKMQFVEHRVVPAILSFFFSYPWNNFLHNVVYDIVQQVFNGPMDRGYNSTLAVSLFEAADITTAIINGQQASDVSQAKAKTRMGYMGHLTLIAEEVVKFTERHPPELLSETVLDKVMSQEWINYVEGALAETRERDNAILGGVRPEVALGHRGSIGSGSGLAGVGFSGLGGGSSAASNVLAEAGLNGGIDLNEGSNNSIGPFAISAGTLMSGFGSSSDEEDEEGDAEEEDVNSEFRSYTDPLNNTSASMTPPSIPPPPPPPPPLNIPPSRARLQLAARLAMHQKKSQSFQPSSEALYRGGDDEDNTVDPFRDGDDDLDDDDDDDDDVEDDELQVNIGRGSSRGSWWRSMVGKKVNNEGDDSDEADEDEDEFGDFAMAEEDNKTDGGASADSLVLRPLPINPAKESSRGLSGLWPFGSKSDSRAKREHESEGHKIEDMTFAGDKQREGRKAIEVKEAVSRTSIEEPDDDEVMVGVGAAAGKKQDGR</sequence>
<dbReference type="EMBL" id="CP072753">
    <property type="protein sequence ID" value="QUC16328.1"/>
    <property type="molecule type" value="Genomic_DNA"/>
</dbReference>
<dbReference type="GO" id="GO:0005829">
    <property type="term" value="C:cytosol"/>
    <property type="evidence" value="ECO:0007669"/>
    <property type="project" value="TreeGrafter"/>
</dbReference>
<dbReference type="PANTHER" id="PTHR12634:SF8">
    <property type="entry name" value="FIERY MOUNTAIN, ISOFORM D"/>
    <property type="match status" value="1"/>
</dbReference>
<dbReference type="InterPro" id="IPR007587">
    <property type="entry name" value="SAPS"/>
</dbReference>
<feature type="compositionally biased region" description="Pro residues" evidence="3">
    <location>
        <begin position="948"/>
        <end position="962"/>
    </location>
</feature>
<feature type="compositionally biased region" description="Acidic residues" evidence="3">
    <location>
        <begin position="1009"/>
        <end position="1028"/>
    </location>
</feature>
<feature type="compositionally biased region" description="Acidic residues" evidence="3">
    <location>
        <begin position="1053"/>
        <end position="1074"/>
    </location>
</feature>
<evidence type="ECO:0000256" key="1">
    <source>
        <dbReference type="ARBA" id="ARBA00006180"/>
    </source>
</evidence>
<feature type="compositionally biased region" description="Acidic residues" evidence="3">
    <location>
        <begin position="913"/>
        <end position="928"/>
    </location>
</feature>
<evidence type="ECO:0000256" key="3">
    <source>
        <dbReference type="SAM" id="MobiDB-lite"/>
    </source>
</evidence>
<feature type="region of interest" description="Disordered" evidence="3">
    <location>
        <begin position="906"/>
        <end position="1143"/>
    </location>
</feature>
<dbReference type="GO" id="GO:0019903">
    <property type="term" value="F:protein phosphatase binding"/>
    <property type="evidence" value="ECO:0007669"/>
    <property type="project" value="InterPro"/>
</dbReference>
<comment type="similarity">
    <text evidence="1">Belongs to the SAPS family.</text>
</comment>
<evidence type="ECO:0000256" key="2">
    <source>
        <dbReference type="ARBA" id="ARBA00023306"/>
    </source>
</evidence>
<accession>A0A8E5HJ89</accession>
<feature type="compositionally biased region" description="Basic and acidic residues" evidence="3">
    <location>
        <begin position="661"/>
        <end position="678"/>
    </location>
</feature>
<feature type="compositionally biased region" description="Basic and acidic residues" evidence="3">
    <location>
        <begin position="1115"/>
        <end position="1143"/>
    </location>
</feature>
<feature type="compositionally biased region" description="Low complexity" evidence="3">
    <location>
        <begin position="626"/>
        <end position="642"/>
    </location>
</feature>
<proteinExistence type="inferred from homology"/>
<dbReference type="Proteomes" id="UP000027002">
    <property type="component" value="Chromosome 1"/>
</dbReference>
<dbReference type="GO" id="GO:0019888">
    <property type="term" value="F:protein phosphatase regulator activity"/>
    <property type="evidence" value="ECO:0007669"/>
    <property type="project" value="TreeGrafter"/>
</dbReference>